<proteinExistence type="predicted"/>
<dbReference type="Proteomes" id="UP000231203">
    <property type="component" value="Unassembled WGS sequence"/>
</dbReference>
<accession>A0A2G6MRB9</accession>
<dbReference type="PROSITE" id="PS51257">
    <property type="entry name" value="PROKAR_LIPOPROTEIN"/>
    <property type="match status" value="1"/>
</dbReference>
<name>A0A2G6MRB9_9BACT</name>
<dbReference type="Pfam" id="PF10670">
    <property type="entry name" value="DUF4198"/>
    <property type="match status" value="1"/>
</dbReference>
<dbReference type="EMBL" id="PDTI01000040">
    <property type="protein sequence ID" value="PIE62502.1"/>
    <property type="molecule type" value="Genomic_DNA"/>
</dbReference>
<dbReference type="InterPro" id="IPR019613">
    <property type="entry name" value="DUF4198"/>
</dbReference>
<evidence type="ECO:0000313" key="2">
    <source>
        <dbReference type="Proteomes" id="UP000231203"/>
    </source>
</evidence>
<protein>
    <recommendedName>
        <fullName evidence="3">Nickel transporter</fullName>
    </recommendedName>
</protein>
<evidence type="ECO:0008006" key="3">
    <source>
        <dbReference type="Google" id="ProtNLM"/>
    </source>
</evidence>
<sequence length="259" mass="28775">MQKRCIGVFGVLFVLSCFVVPAALSHEFIVKPATMDPHAHQVLPLSVLSGHIFMVSEEMEPAEHVVLSLVKGKDVKPVSIEKNPTLMTLDAAVTLEGEGSYLLCGHRQGVIWTNTSQGWKQGSKKGLKNVISSGKYEKFCKTLVHVDVPDKDTYKHVVGQDLEIVPLDDPASLTPGDEGRFKVLFRGRPLATTVYASYDGFSSRPNTWAYMTETDETGVAYVKFHHPGIWMIRVKNKIDQATEDYDAHVMKSVLVFNVK</sequence>
<evidence type="ECO:0000313" key="1">
    <source>
        <dbReference type="EMBL" id="PIE62502.1"/>
    </source>
</evidence>
<dbReference type="AlphaFoldDB" id="A0A2G6MRB9"/>
<comment type="caution">
    <text evidence="1">The sequence shown here is derived from an EMBL/GenBank/DDBJ whole genome shotgun (WGS) entry which is preliminary data.</text>
</comment>
<organism evidence="1 2">
    <name type="scientific">Desulfobacter postgatei</name>
    <dbReference type="NCBI Taxonomy" id="2293"/>
    <lineage>
        <taxon>Bacteria</taxon>
        <taxon>Pseudomonadati</taxon>
        <taxon>Thermodesulfobacteriota</taxon>
        <taxon>Desulfobacteria</taxon>
        <taxon>Desulfobacterales</taxon>
        <taxon>Desulfobacteraceae</taxon>
        <taxon>Desulfobacter</taxon>
    </lineage>
</organism>
<reference evidence="1 2" key="1">
    <citation type="submission" date="2017-10" db="EMBL/GenBank/DDBJ databases">
        <title>Novel microbial diversity and functional potential in the marine mammal oral microbiome.</title>
        <authorList>
            <person name="Dudek N.K."/>
            <person name="Sun C.L."/>
            <person name="Burstein D."/>
            <person name="Kantor R.S."/>
            <person name="Aliaga Goltsman D.S."/>
            <person name="Bik E.M."/>
            <person name="Thomas B.C."/>
            <person name="Banfield J.F."/>
            <person name="Relman D.A."/>
        </authorList>
    </citation>
    <scope>NUCLEOTIDE SEQUENCE [LARGE SCALE GENOMIC DNA]</scope>
    <source>
        <strain evidence="1">DOLJORAL78_47_202</strain>
    </source>
</reference>
<gene>
    <name evidence="1" type="ORF">CSA25_04750</name>
</gene>